<dbReference type="Pfam" id="PF02108">
    <property type="entry name" value="FliH"/>
    <property type="match status" value="1"/>
</dbReference>
<keyword evidence="8" id="KW-0175">Coiled coil</keyword>
<evidence type="ECO:0000256" key="1">
    <source>
        <dbReference type="ARBA" id="ARBA00003041"/>
    </source>
</evidence>
<evidence type="ECO:0000313" key="10">
    <source>
        <dbReference type="EMBL" id="RID87169.1"/>
    </source>
</evidence>
<keyword evidence="3" id="KW-0813">Transport</keyword>
<dbReference type="GO" id="GO:0044781">
    <property type="term" value="P:bacterial-type flagellum organization"/>
    <property type="evidence" value="ECO:0007669"/>
    <property type="project" value="UniProtKB-KW"/>
</dbReference>
<comment type="function">
    <text evidence="1">Needed for flagellar regrowth and assembly.</text>
</comment>
<protein>
    <recommendedName>
        <fullName evidence="7">Flagellar assembly protein FliH</fullName>
    </recommendedName>
</protein>
<evidence type="ECO:0000256" key="8">
    <source>
        <dbReference type="SAM" id="Coils"/>
    </source>
</evidence>
<gene>
    <name evidence="10" type="primary">fliH</name>
    <name evidence="10" type="ORF">D1953_07615</name>
</gene>
<evidence type="ECO:0000256" key="7">
    <source>
        <dbReference type="NCBIfam" id="TIGR03825"/>
    </source>
</evidence>
<evidence type="ECO:0000256" key="6">
    <source>
        <dbReference type="ARBA" id="ARBA00023225"/>
    </source>
</evidence>
<keyword evidence="6" id="KW-1006">Bacterial flagellum protein export</keyword>
<sequence>MSKKHNPVLLLLSAAWKKQVRSSSLVAEEMILLSRIIKSFQAKEQVGKTINIRPFPVIHSEHEEQAAVIDETTLHELLEQAERQAEWLVQQANEQAAMIKNEIEQARVYWEQEERPMYMEQAQKEGYQQGIEDGVQKGYRETAEAIAYAKEIVELSKQEYSKQIEAAEPVILELAMKVAGKIIGYELKENEEGFFSMVKRAIKEARENREVQLHIHPSQYPFILSHKEELEAIFPKNTDLYVYPNDELAESSCIIESESGRIDASVDSQLREMKDKLTELLEGES</sequence>
<dbReference type="AlphaFoldDB" id="A0A398BAJ5"/>
<feature type="domain" description="Flagellar assembly protein FliH/Type III secretion system HrpE" evidence="9">
    <location>
        <begin position="149"/>
        <end position="272"/>
    </location>
</feature>
<dbReference type="Proteomes" id="UP000266016">
    <property type="component" value="Unassembled WGS sequence"/>
</dbReference>
<dbReference type="PANTHER" id="PTHR34982:SF1">
    <property type="entry name" value="FLAGELLAR ASSEMBLY PROTEIN FLIH"/>
    <property type="match status" value="1"/>
</dbReference>
<evidence type="ECO:0000256" key="4">
    <source>
        <dbReference type="ARBA" id="ARBA00022795"/>
    </source>
</evidence>
<dbReference type="NCBIfam" id="TIGR03825">
    <property type="entry name" value="FliH_bacil"/>
    <property type="match status" value="1"/>
</dbReference>
<evidence type="ECO:0000256" key="2">
    <source>
        <dbReference type="ARBA" id="ARBA00006602"/>
    </source>
</evidence>
<evidence type="ECO:0000313" key="11">
    <source>
        <dbReference type="Proteomes" id="UP000266016"/>
    </source>
</evidence>
<evidence type="ECO:0000256" key="5">
    <source>
        <dbReference type="ARBA" id="ARBA00022927"/>
    </source>
</evidence>
<keyword evidence="10" id="KW-0966">Cell projection</keyword>
<dbReference type="GO" id="GO:0005829">
    <property type="term" value="C:cytosol"/>
    <property type="evidence" value="ECO:0007669"/>
    <property type="project" value="TreeGrafter"/>
</dbReference>
<organism evidence="10 11">
    <name type="scientific">Peribacillus asahii</name>
    <dbReference type="NCBI Taxonomy" id="228899"/>
    <lineage>
        <taxon>Bacteria</taxon>
        <taxon>Bacillati</taxon>
        <taxon>Bacillota</taxon>
        <taxon>Bacilli</taxon>
        <taxon>Bacillales</taxon>
        <taxon>Bacillaceae</taxon>
        <taxon>Peribacillus</taxon>
    </lineage>
</organism>
<keyword evidence="5" id="KW-0653">Protein transport</keyword>
<keyword evidence="11" id="KW-1185">Reference proteome</keyword>
<dbReference type="InterPro" id="IPR022524">
    <property type="entry name" value="FliH_Bacilli"/>
</dbReference>
<keyword evidence="10" id="KW-0282">Flagellum</keyword>
<feature type="coiled-coil region" evidence="8">
    <location>
        <begin position="75"/>
        <end position="109"/>
    </location>
</feature>
<keyword evidence="10" id="KW-0969">Cilium</keyword>
<dbReference type="InterPro" id="IPR051472">
    <property type="entry name" value="T3SS_Stator/FliH"/>
</dbReference>
<name>A0A398BAJ5_9BACI</name>
<comment type="caution">
    <text evidence="10">The sequence shown here is derived from an EMBL/GenBank/DDBJ whole genome shotgun (WGS) entry which is preliminary data.</text>
</comment>
<evidence type="ECO:0000256" key="3">
    <source>
        <dbReference type="ARBA" id="ARBA00022448"/>
    </source>
</evidence>
<dbReference type="GO" id="GO:0015031">
    <property type="term" value="P:protein transport"/>
    <property type="evidence" value="ECO:0007669"/>
    <property type="project" value="UniProtKB-KW"/>
</dbReference>
<keyword evidence="4" id="KW-1005">Bacterial flagellum biogenesis</keyword>
<dbReference type="EMBL" id="QWVS01000013">
    <property type="protein sequence ID" value="RID87169.1"/>
    <property type="molecule type" value="Genomic_DNA"/>
</dbReference>
<comment type="similarity">
    <text evidence="2">Belongs to the FliH family.</text>
</comment>
<proteinExistence type="inferred from homology"/>
<dbReference type="InterPro" id="IPR018035">
    <property type="entry name" value="Flagellar_FliH/T3SS_HrpE"/>
</dbReference>
<evidence type="ECO:0000259" key="9">
    <source>
        <dbReference type="Pfam" id="PF02108"/>
    </source>
</evidence>
<reference evidence="10 11" key="1">
    <citation type="submission" date="2018-08" db="EMBL/GenBank/DDBJ databases">
        <title>Bacillus jemisoniae sp. nov., Bacillus chryseoplanitiae sp. nov., Bacillus resnikiae sp. nov., and Bacillus frankliniae sp. nov., isolated from Viking spacecraft and associated surfaces.</title>
        <authorList>
            <person name="Seuylemezian A."/>
            <person name="Vaishampayan P."/>
        </authorList>
    </citation>
    <scope>NUCLEOTIDE SEQUENCE [LARGE SCALE GENOMIC DNA]</scope>
    <source>
        <strain evidence="10 11">MA001</strain>
    </source>
</reference>
<dbReference type="PANTHER" id="PTHR34982">
    <property type="entry name" value="YOP PROTEINS TRANSLOCATION PROTEIN L"/>
    <property type="match status" value="1"/>
</dbReference>
<accession>A0A398BAJ5</accession>